<dbReference type="SFLD" id="SFLDG01135">
    <property type="entry name" value="C1.5.6:_HAD__Beta-PGM__Phospha"/>
    <property type="match status" value="1"/>
</dbReference>
<evidence type="ECO:0000256" key="1">
    <source>
        <dbReference type="ARBA" id="ARBA00001946"/>
    </source>
</evidence>
<dbReference type="NCBIfam" id="TIGR01509">
    <property type="entry name" value="HAD-SF-IA-v3"/>
    <property type="match status" value="1"/>
</dbReference>
<dbReference type="InterPro" id="IPR036412">
    <property type="entry name" value="HAD-like_sf"/>
</dbReference>
<keyword evidence="7" id="KW-1185">Reference proteome</keyword>
<dbReference type="PRINTS" id="PR00413">
    <property type="entry name" value="HADHALOGNASE"/>
</dbReference>
<comment type="caution">
    <text evidence="6">The sequence shown here is derived from an EMBL/GenBank/DDBJ whole genome shotgun (WGS) entry which is preliminary data.</text>
</comment>
<dbReference type="SFLD" id="SFLDG01129">
    <property type="entry name" value="C1.5:_HAD__Beta-PGM__Phosphata"/>
    <property type="match status" value="1"/>
</dbReference>
<evidence type="ECO:0000256" key="4">
    <source>
        <dbReference type="ARBA" id="ARBA00022842"/>
    </source>
</evidence>
<sequence length="221" mass="23679">MPRSALLFDLDGTMLHTDPIHFTIFVEWMADRGIAVDEAFYATHVHGRVTSDVFAEFLPDERDPHALANAKEAEFRRRLPRPYPAMAGLHALLDRAQAAGHPLAVVTNANPLNAEAMLAAIGERARFDVVISGEECAAGKPHPAPYLAAMDRLDVAPAACIAFEDSPSGIRSARDAGAYVIGIRSSLDHAALAAAGAHASIDDFNDPALDEHLARPEGVFP</sequence>
<dbReference type="PANTHER" id="PTHR46193:SF18">
    <property type="entry name" value="HEXITOL PHOSPHATASE B"/>
    <property type="match status" value="1"/>
</dbReference>
<protein>
    <submittedName>
        <fullName evidence="6">CbbY/CbbZ/GpH/YieH</fullName>
    </submittedName>
</protein>
<name>A0A2U2C4S5_9RHOB</name>
<reference evidence="6 7" key="1">
    <citation type="submission" date="2018-05" db="EMBL/GenBank/DDBJ databases">
        <title>Pararhodobacter marina sp. nov., isolated from deep-sea water of the Indian Ocean.</title>
        <authorList>
            <person name="Lai Q.Sr."/>
            <person name="Liu X."/>
            <person name="Shao Z."/>
        </authorList>
    </citation>
    <scope>NUCLEOTIDE SEQUENCE [LARGE SCALE GENOMIC DNA]</scope>
    <source>
        <strain evidence="6 7">CIC4N-9</strain>
    </source>
</reference>
<accession>A0A2U2C4S5</accession>
<dbReference type="GeneID" id="94367174"/>
<dbReference type="SFLD" id="SFLDS00003">
    <property type="entry name" value="Haloacid_Dehalogenase"/>
    <property type="match status" value="1"/>
</dbReference>
<dbReference type="SUPFAM" id="SSF56784">
    <property type="entry name" value="HAD-like"/>
    <property type="match status" value="1"/>
</dbReference>
<dbReference type="EMBL" id="QEYD01000015">
    <property type="protein sequence ID" value="PWE26867.1"/>
    <property type="molecule type" value="Genomic_DNA"/>
</dbReference>
<evidence type="ECO:0000256" key="3">
    <source>
        <dbReference type="ARBA" id="ARBA00022723"/>
    </source>
</evidence>
<dbReference type="InterPro" id="IPR023214">
    <property type="entry name" value="HAD_sf"/>
</dbReference>
<evidence type="ECO:0000313" key="6">
    <source>
        <dbReference type="EMBL" id="PWE26867.1"/>
    </source>
</evidence>
<proteinExistence type="inferred from homology"/>
<dbReference type="Gene3D" id="3.40.50.1000">
    <property type="entry name" value="HAD superfamily/HAD-like"/>
    <property type="match status" value="1"/>
</dbReference>
<dbReference type="InterPro" id="IPR023198">
    <property type="entry name" value="PGP-like_dom2"/>
</dbReference>
<dbReference type="GO" id="GO:0046872">
    <property type="term" value="F:metal ion binding"/>
    <property type="evidence" value="ECO:0007669"/>
    <property type="project" value="UniProtKB-KW"/>
</dbReference>
<comment type="cofactor">
    <cofactor evidence="1">
        <name>Mg(2+)</name>
        <dbReference type="ChEBI" id="CHEBI:18420"/>
    </cofactor>
</comment>
<dbReference type="Proteomes" id="UP000244940">
    <property type="component" value="Unassembled WGS sequence"/>
</dbReference>
<evidence type="ECO:0000313" key="7">
    <source>
        <dbReference type="Proteomes" id="UP000244940"/>
    </source>
</evidence>
<dbReference type="PANTHER" id="PTHR46193">
    <property type="entry name" value="6-PHOSPHOGLUCONATE PHOSPHATASE"/>
    <property type="match status" value="1"/>
</dbReference>
<dbReference type="InterPro" id="IPR006439">
    <property type="entry name" value="HAD-SF_hydro_IA"/>
</dbReference>
<dbReference type="Pfam" id="PF00702">
    <property type="entry name" value="Hydrolase"/>
    <property type="match status" value="1"/>
</dbReference>
<keyword evidence="3" id="KW-0479">Metal-binding</keyword>
<dbReference type="RefSeq" id="WP_109535103.1">
    <property type="nucleotide sequence ID" value="NZ_QEYD01000015.1"/>
</dbReference>
<keyword evidence="5" id="KW-0119">Carbohydrate metabolism</keyword>
<evidence type="ECO:0000256" key="2">
    <source>
        <dbReference type="ARBA" id="ARBA00006171"/>
    </source>
</evidence>
<evidence type="ECO:0000256" key="5">
    <source>
        <dbReference type="ARBA" id="ARBA00023277"/>
    </source>
</evidence>
<comment type="similarity">
    <text evidence="2">Belongs to the HAD-like hydrolase superfamily. CbbY/CbbZ/Gph/YieH family.</text>
</comment>
<dbReference type="Gene3D" id="1.10.150.240">
    <property type="entry name" value="Putative phosphatase, domain 2"/>
    <property type="match status" value="1"/>
</dbReference>
<dbReference type="OrthoDB" id="9782449at2"/>
<organism evidence="6 7">
    <name type="scientific">Pararhodobacter marinus</name>
    <dbReference type="NCBI Taxonomy" id="2184063"/>
    <lineage>
        <taxon>Bacteria</taxon>
        <taxon>Pseudomonadati</taxon>
        <taxon>Pseudomonadota</taxon>
        <taxon>Alphaproteobacteria</taxon>
        <taxon>Rhodobacterales</taxon>
        <taxon>Paracoccaceae</taxon>
        <taxon>Pararhodobacter</taxon>
    </lineage>
</organism>
<keyword evidence="4" id="KW-0460">Magnesium</keyword>
<dbReference type="GO" id="GO:0003824">
    <property type="term" value="F:catalytic activity"/>
    <property type="evidence" value="ECO:0007669"/>
    <property type="project" value="UniProtKB-ARBA"/>
</dbReference>
<dbReference type="InterPro" id="IPR051600">
    <property type="entry name" value="Beta-PGM-like"/>
</dbReference>
<dbReference type="AlphaFoldDB" id="A0A2U2C4S5"/>
<gene>
    <name evidence="6" type="ORF">C4N9_19970</name>
</gene>